<dbReference type="CDD" id="cd01949">
    <property type="entry name" value="GGDEF"/>
    <property type="match status" value="1"/>
</dbReference>
<evidence type="ECO:0000313" key="5">
    <source>
        <dbReference type="Proteomes" id="UP000297643"/>
    </source>
</evidence>
<dbReference type="PANTHER" id="PTHR46663">
    <property type="entry name" value="DIGUANYLATE CYCLASE DGCT-RELATED"/>
    <property type="match status" value="1"/>
</dbReference>
<evidence type="ECO:0000256" key="1">
    <source>
        <dbReference type="SAM" id="MobiDB-lite"/>
    </source>
</evidence>
<dbReference type="Gene3D" id="3.30.450.20">
    <property type="entry name" value="PAS domain"/>
    <property type="match status" value="1"/>
</dbReference>
<dbReference type="InterPro" id="IPR035965">
    <property type="entry name" value="PAS-like_dom_sf"/>
</dbReference>
<dbReference type="InterPro" id="IPR000160">
    <property type="entry name" value="GGDEF_dom"/>
</dbReference>
<feature type="domain" description="PAS" evidence="2">
    <location>
        <begin position="9"/>
        <end position="62"/>
    </location>
</feature>
<feature type="domain" description="GGDEF" evidence="3">
    <location>
        <begin position="337"/>
        <end position="472"/>
    </location>
</feature>
<dbReference type="NCBIfam" id="TIGR00254">
    <property type="entry name" value="GGDEF"/>
    <property type="match status" value="1"/>
</dbReference>
<evidence type="ECO:0000259" key="3">
    <source>
        <dbReference type="PROSITE" id="PS50887"/>
    </source>
</evidence>
<dbReference type="Pfam" id="PF00990">
    <property type="entry name" value="GGDEF"/>
    <property type="match status" value="1"/>
</dbReference>
<sequence>MSDGGDRRVESLFEDLYEHAPCGHLSTTIDGIIIRVNKTLLKWTGYQRKELVGQPFVSFLRPGSQLMFETRYLPVLHLRGEVKAVAVSFRHANGTALPMMLNSTVTTDGNGEPVTIRTAVFDASERQEYERELLASQRKAEASETRIRVLQNASRVLTGATTDIELANQLTKITREAFAATNVSMYLLSAEGKLVLASGNPTLGLLDLSGDGPAGVLARTERTMILSRADPITKPSGLAEVMRSAQVETLVSVPLSEEASPLGVLISSFARSRSFEVDDIGLYEALARQSAQALTRIHLLQQLERLTLIDPLTGLASRRLIQKRLSDAVNLSRLNHRSIALLLIDLDGFKLINDELGHATGDSVLSEIGSRLSSVVRHGDLVGRLGGDEFVVLCEDVKPEEVDRIVERLHAALREPLTGRASQKRVTGSIGAVLYLGGVPDHIPPDLILEQADEAMYRSKRAGKNQDTTVIVEDTSPAENRPIL</sequence>
<dbReference type="Proteomes" id="UP000297643">
    <property type="component" value="Unassembled WGS sequence"/>
</dbReference>
<dbReference type="EMBL" id="SOFM01000016">
    <property type="protein sequence ID" value="TFC05291.1"/>
    <property type="molecule type" value="Genomic_DNA"/>
</dbReference>
<dbReference type="InterPro" id="IPR029016">
    <property type="entry name" value="GAF-like_dom_sf"/>
</dbReference>
<comment type="caution">
    <text evidence="4">The sequence shown here is derived from an EMBL/GenBank/DDBJ whole genome shotgun (WGS) entry which is preliminary data.</text>
</comment>
<gene>
    <name evidence="4" type="ORF">E3O32_06320</name>
</gene>
<reference evidence="4 5" key="1">
    <citation type="submission" date="2019-03" db="EMBL/GenBank/DDBJ databases">
        <title>Genomics of glacier-inhabiting Cryobacterium strains.</title>
        <authorList>
            <person name="Liu Q."/>
            <person name="Xin Y.-H."/>
        </authorList>
    </citation>
    <scope>NUCLEOTIDE SEQUENCE [LARGE SCALE GENOMIC DNA]</scope>
    <source>
        <strain evidence="4 5">RHLT2-21</strain>
    </source>
</reference>
<dbReference type="PROSITE" id="PS50887">
    <property type="entry name" value="GGDEF"/>
    <property type="match status" value="1"/>
</dbReference>
<dbReference type="InterPro" id="IPR000014">
    <property type="entry name" value="PAS"/>
</dbReference>
<dbReference type="InterPro" id="IPR003018">
    <property type="entry name" value="GAF"/>
</dbReference>
<dbReference type="SUPFAM" id="SSF55785">
    <property type="entry name" value="PYP-like sensor domain (PAS domain)"/>
    <property type="match status" value="1"/>
</dbReference>
<dbReference type="Gene3D" id="3.30.450.40">
    <property type="match status" value="1"/>
</dbReference>
<dbReference type="Pfam" id="PF13426">
    <property type="entry name" value="PAS_9"/>
    <property type="match status" value="1"/>
</dbReference>
<dbReference type="FunFam" id="3.30.70.270:FF:000001">
    <property type="entry name" value="Diguanylate cyclase domain protein"/>
    <property type="match status" value="1"/>
</dbReference>
<dbReference type="PANTHER" id="PTHR46663:SF4">
    <property type="entry name" value="DIGUANYLATE CYCLASE DGCT-RELATED"/>
    <property type="match status" value="1"/>
</dbReference>
<dbReference type="Gene3D" id="3.30.70.270">
    <property type="match status" value="1"/>
</dbReference>
<dbReference type="InterPro" id="IPR043128">
    <property type="entry name" value="Rev_trsase/Diguanyl_cyclase"/>
</dbReference>
<evidence type="ECO:0000259" key="2">
    <source>
        <dbReference type="PROSITE" id="PS50112"/>
    </source>
</evidence>
<protein>
    <submittedName>
        <fullName evidence="4">Diguanylate cyclase</fullName>
    </submittedName>
</protein>
<dbReference type="SUPFAM" id="SSF55781">
    <property type="entry name" value="GAF domain-like"/>
    <property type="match status" value="1"/>
</dbReference>
<dbReference type="InterPro" id="IPR052163">
    <property type="entry name" value="DGC-Regulatory_Protein"/>
</dbReference>
<dbReference type="NCBIfam" id="TIGR00229">
    <property type="entry name" value="sensory_box"/>
    <property type="match status" value="1"/>
</dbReference>
<organism evidence="4 5">
    <name type="scientific">Cryobacterium mannosilyticum</name>
    <dbReference type="NCBI Taxonomy" id="1259190"/>
    <lineage>
        <taxon>Bacteria</taxon>
        <taxon>Bacillati</taxon>
        <taxon>Actinomycetota</taxon>
        <taxon>Actinomycetes</taxon>
        <taxon>Micrococcales</taxon>
        <taxon>Microbacteriaceae</taxon>
        <taxon>Cryobacterium</taxon>
    </lineage>
</organism>
<dbReference type="RefSeq" id="WP_134507724.1">
    <property type="nucleotide sequence ID" value="NZ_SOFM01000016.1"/>
</dbReference>
<dbReference type="AlphaFoldDB" id="A0A4R8W9H4"/>
<dbReference type="Pfam" id="PF01590">
    <property type="entry name" value="GAF"/>
    <property type="match status" value="1"/>
</dbReference>
<dbReference type="SUPFAM" id="SSF55073">
    <property type="entry name" value="Nucleotide cyclase"/>
    <property type="match status" value="1"/>
</dbReference>
<dbReference type="SMART" id="SM00267">
    <property type="entry name" value="GGDEF"/>
    <property type="match status" value="1"/>
</dbReference>
<dbReference type="InterPro" id="IPR029787">
    <property type="entry name" value="Nucleotide_cyclase"/>
</dbReference>
<keyword evidence="5" id="KW-1185">Reference proteome</keyword>
<name>A0A4R8W9H4_9MICO</name>
<proteinExistence type="predicted"/>
<evidence type="ECO:0000313" key="4">
    <source>
        <dbReference type="EMBL" id="TFC05291.1"/>
    </source>
</evidence>
<feature type="region of interest" description="Disordered" evidence="1">
    <location>
        <begin position="460"/>
        <end position="484"/>
    </location>
</feature>
<dbReference type="PROSITE" id="PS50112">
    <property type="entry name" value="PAS"/>
    <property type="match status" value="1"/>
</dbReference>
<dbReference type="CDD" id="cd00130">
    <property type="entry name" value="PAS"/>
    <property type="match status" value="1"/>
</dbReference>
<accession>A0A4R8W9H4</accession>
<dbReference type="SMART" id="SM00091">
    <property type="entry name" value="PAS"/>
    <property type="match status" value="1"/>
</dbReference>